<evidence type="ECO:0000313" key="2">
    <source>
        <dbReference type="EMBL" id="EMA39666.1"/>
    </source>
</evidence>
<evidence type="ECO:0000313" key="3">
    <source>
        <dbReference type="Proteomes" id="UP000011607"/>
    </source>
</evidence>
<reference evidence="2 3" key="1">
    <citation type="journal article" date="2014" name="PLoS Genet.">
        <title>Phylogenetically driven sequencing of extremely halophilic archaea reveals strategies for static and dynamic osmo-response.</title>
        <authorList>
            <person name="Becker E.A."/>
            <person name="Seitzer P.M."/>
            <person name="Tritt A."/>
            <person name="Larsen D."/>
            <person name="Krusor M."/>
            <person name="Yao A.I."/>
            <person name="Wu D."/>
            <person name="Madern D."/>
            <person name="Eisen J.A."/>
            <person name="Darling A.E."/>
            <person name="Facciotti M.T."/>
        </authorList>
    </citation>
    <scope>NUCLEOTIDE SEQUENCE [LARGE SCALE GENOMIC DNA]</scope>
    <source>
        <strain evidence="2 3">JCM 10879</strain>
    </source>
</reference>
<dbReference type="eggNOG" id="arCOG08118">
    <property type="taxonomic scope" value="Archaea"/>
</dbReference>
<organism evidence="2 3">
    <name type="scientific">Halobiforma nitratireducens JCM 10879</name>
    <dbReference type="NCBI Taxonomy" id="1227454"/>
    <lineage>
        <taxon>Archaea</taxon>
        <taxon>Methanobacteriati</taxon>
        <taxon>Methanobacteriota</taxon>
        <taxon>Stenosarchaea group</taxon>
        <taxon>Halobacteria</taxon>
        <taxon>Halobacteriales</taxon>
        <taxon>Natrialbaceae</taxon>
        <taxon>Halobiforma</taxon>
    </lineage>
</organism>
<comment type="caution">
    <text evidence="2">The sequence shown here is derived from an EMBL/GenBank/DDBJ whole genome shotgun (WGS) entry which is preliminary data.</text>
</comment>
<feature type="region of interest" description="Disordered" evidence="1">
    <location>
        <begin position="152"/>
        <end position="171"/>
    </location>
</feature>
<dbReference type="OrthoDB" id="205221at2157"/>
<evidence type="ECO:0000256" key="1">
    <source>
        <dbReference type="SAM" id="MobiDB-lite"/>
    </source>
</evidence>
<protein>
    <submittedName>
        <fullName evidence="2">Uncharacterized protein</fullName>
    </submittedName>
</protein>
<dbReference type="AlphaFoldDB" id="M0M1V2"/>
<gene>
    <name evidence="2" type="ORF">C446_08361</name>
</gene>
<accession>M0M1V2</accession>
<dbReference type="EMBL" id="AOMA01000080">
    <property type="protein sequence ID" value="EMA39666.1"/>
    <property type="molecule type" value="Genomic_DNA"/>
</dbReference>
<keyword evidence="3" id="KW-1185">Reference proteome</keyword>
<sequence length="180" mass="18268">MRRDRRSTIPFVVIVVTLCAVGALAVPVAAGAAGGPIGADGDRSDAAATVDEPPGTTAQGCFGAGGSLFTIGSTDAAHIWVRLHLGPFTDSGTSFGAELVGTAEDAATVEVAAGAEYVGDDLTALRNPLEAFAAVTGFEFRLPVFELDAPGLDEEPALEGDDAQTGDDDLVEGPFETLEC</sequence>
<dbReference type="InterPro" id="IPR055756">
    <property type="entry name" value="DUF7332"/>
</dbReference>
<name>M0M1V2_9EURY</name>
<proteinExistence type="predicted"/>
<dbReference type="Proteomes" id="UP000011607">
    <property type="component" value="Unassembled WGS sequence"/>
</dbReference>
<dbReference type="Pfam" id="PF24019">
    <property type="entry name" value="DUF7332"/>
    <property type="match status" value="1"/>
</dbReference>
<dbReference type="RefSeq" id="WP_006672603.1">
    <property type="nucleotide sequence ID" value="NZ_AOMA01000080.1"/>
</dbReference>